<sequence length="178" mass="20615">MFRRPDVFVRQVSMAESQRLQRITRTAKDPVKLRRAIVVLMSAQGQPPPDIAHLLKTSENYVRDVIHAFNERGFDALDPKWSGGAPRQIDEQTRDWICVIARCDPRFLGKPFSCWSLAKLRDYLIDAGYVTAVSVETIRRILHERGVPWRATKTWKASNDPDFTAKMRRILDLYDHPP</sequence>
<keyword evidence="2" id="KW-1185">Reference proteome</keyword>
<dbReference type="Pfam" id="PF13565">
    <property type="entry name" value="HTH_32"/>
    <property type="match status" value="1"/>
</dbReference>
<comment type="caution">
    <text evidence="1">The sequence shown here is derived from an EMBL/GenBank/DDBJ whole genome shotgun (WGS) entry which is preliminary data.</text>
</comment>
<evidence type="ECO:0000313" key="1">
    <source>
        <dbReference type="EMBL" id="MFD0783896.1"/>
    </source>
</evidence>
<dbReference type="EMBL" id="JBHTHM010000258">
    <property type="protein sequence ID" value="MFD0783896.1"/>
    <property type="molecule type" value="Genomic_DNA"/>
</dbReference>
<protein>
    <submittedName>
        <fullName evidence="1">Transposase</fullName>
    </submittedName>
</protein>
<accession>A0ABW2ZZ35</accession>
<dbReference type="InterPro" id="IPR009057">
    <property type="entry name" value="Homeodomain-like_sf"/>
</dbReference>
<proteinExistence type="predicted"/>
<organism evidence="1 2">
    <name type="scientific">Micromonospora azadirachtae</name>
    <dbReference type="NCBI Taxonomy" id="1970735"/>
    <lineage>
        <taxon>Bacteria</taxon>
        <taxon>Bacillati</taxon>
        <taxon>Actinomycetota</taxon>
        <taxon>Actinomycetes</taxon>
        <taxon>Micromonosporales</taxon>
        <taxon>Micromonosporaceae</taxon>
        <taxon>Micromonospora</taxon>
    </lineage>
</organism>
<dbReference type="Proteomes" id="UP001597053">
    <property type="component" value="Unassembled WGS sequence"/>
</dbReference>
<evidence type="ECO:0000313" key="2">
    <source>
        <dbReference type="Proteomes" id="UP001597053"/>
    </source>
</evidence>
<name>A0ABW2ZZ35_9ACTN</name>
<reference evidence="2" key="1">
    <citation type="journal article" date="2019" name="Int. J. Syst. Evol. Microbiol.">
        <title>The Global Catalogue of Microorganisms (GCM) 10K type strain sequencing project: providing services to taxonomists for standard genome sequencing and annotation.</title>
        <authorList>
            <consortium name="The Broad Institute Genomics Platform"/>
            <consortium name="The Broad Institute Genome Sequencing Center for Infectious Disease"/>
            <person name="Wu L."/>
            <person name="Ma J."/>
        </authorList>
    </citation>
    <scope>NUCLEOTIDE SEQUENCE [LARGE SCALE GENOMIC DNA]</scope>
    <source>
        <strain evidence="2">JCM 32148</strain>
    </source>
</reference>
<feature type="non-terminal residue" evidence="1">
    <location>
        <position position="178"/>
    </location>
</feature>
<gene>
    <name evidence="1" type="ORF">ACFQZ8_08210</name>
</gene>
<dbReference type="SUPFAM" id="SSF46689">
    <property type="entry name" value="Homeodomain-like"/>
    <property type="match status" value="1"/>
</dbReference>